<evidence type="ECO:0000313" key="2">
    <source>
        <dbReference type="Proteomes" id="UP001497482"/>
    </source>
</evidence>
<sequence length="74" mass="8355">MEEKAVRGTGWLLPAHRNLTLLALSCEQISVGPELLSTKDLERQQWYSNKDVREAVRPCKALQTCAEANKDNKT</sequence>
<protein>
    <submittedName>
        <fullName evidence="1">Uncharacterized protein</fullName>
    </submittedName>
</protein>
<proteinExistence type="predicted"/>
<reference evidence="1 2" key="1">
    <citation type="submission" date="2024-04" db="EMBL/GenBank/DDBJ databases">
        <authorList>
            <person name="Waldvogel A.-M."/>
            <person name="Schoenle A."/>
        </authorList>
    </citation>
    <scope>NUCLEOTIDE SEQUENCE [LARGE SCALE GENOMIC DNA]</scope>
</reference>
<evidence type="ECO:0000313" key="1">
    <source>
        <dbReference type="EMBL" id="CAL1609000.1"/>
    </source>
</evidence>
<accession>A0AAV2M6K8</accession>
<dbReference type="EMBL" id="OZ035828">
    <property type="protein sequence ID" value="CAL1609000.1"/>
    <property type="molecule type" value="Genomic_DNA"/>
</dbReference>
<dbReference type="Proteomes" id="UP001497482">
    <property type="component" value="Chromosome 6"/>
</dbReference>
<dbReference type="AlphaFoldDB" id="A0AAV2M6K8"/>
<name>A0AAV2M6K8_KNICA</name>
<keyword evidence="2" id="KW-1185">Reference proteome</keyword>
<gene>
    <name evidence="1" type="ORF">KC01_LOCUS35829</name>
</gene>
<organism evidence="1 2">
    <name type="scientific">Knipowitschia caucasica</name>
    <name type="common">Caucasian dwarf goby</name>
    <name type="synonym">Pomatoschistus caucasicus</name>
    <dbReference type="NCBI Taxonomy" id="637954"/>
    <lineage>
        <taxon>Eukaryota</taxon>
        <taxon>Metazoa</taxon>
        <taxon>Chordata</taxon>
        <taxon>Craniata</taxon>
        <taxon>Vertebrata</taxon>
        <taxon>Euteleostomi</taxon>
        <taxon>Actinopterygii</taxon>
        <taxon>Neopterygii</taxon>
        <taxon>Teleostei</taxon>
        <taxon>Neoteleostei</taxon>
        <taxon>Acanthomorphata</taxon>
        <taxon>Gobiaria</taxon>
        <taxon>Gobiiformes</taxon>
        <taxon>Gobioidei</taxon>
        <taxon>Gobiidae</taxon>
        <taxon>Gobiinae</taxon>
        <taxon>Knipowitschia</taxon>
    </lineage>
</organism>